<proteinExistence type="predicted"/>
<feature type="transmembrane region" description="Helical" evidence="4">
    <location>
        <begin position="297"/>
        <end position="322"/>
    </location>
</feature>
<sequence length="486" mass="52737">MLEGKIAEIRKAFAPSAALVLAVYSLYRVISFSSYTTNFATFAEPLGYVSNGQFMIGAGVGNVGACLVVLVLYARRWLKPFGTNATAALAVTAVVYVVNALFPEKLFDVLSAGGLGVIWGVVVTVLSLSCAELLVPGKSPVAPIVQLAVSAFLMPFIITGFDLFPRPWGSLVYAGACVLVAVLIAWGRRIQKPGPCPQRPLATLRKTLRESAIPILAASSFELVVGLVNTYASLNRDSFVIADNAPVWGPAICSALVILFVFFTSRAPRQGIVYNVVFPGVIAVFLLLPFFGDRLSAALSTVIYSAYSFTMMLSLYCVVIACRRSNDSCYGIMAIYGMSRRLFLMAGLALGWYFGNLTEGGTFVRVTIVCVVSVYILGMVVGLRSIVASRRRQPQPEPVVVVERVTERVTETFEQSMERRVDELTERYQLSPRERDVLVGLAQGHTAAAIAESLHLSTSTAQGYIKSLYVKLGVNKKQQVIDLFKS</sequence>
<keyword evidence="3" id="KW-0804">Transcription</keyword>
<feature type="transmembrane region" description="Helical" evidence="4">
    <location>
        <begin position="211"/>
        <end position="232"/>
    </location>
</feature>
<feature type="transmembrane region" description="Helical" evidence="4">
    <location>
        <begin position="366"/>
        <end position="387"/>
    </location>
</feature>
<dbReference type="CDD" id="cd06170">
    <property type="entry name" value="LuxR_C_like"/>
    <property type="match status" value="1"/>
</dbReference>
<feature type="transmembrane region" description="Helical" evidence="4">
    <location>
        <begin position="81"/>
        <end position="102"/>
    </location>
</feature>
<keyword evidence="1" id="KW-0805">Transcription regulation</keyword>
<keyword evidence="4" id="KW-0812">Transmembrane</keyword>
<keyword evidence="4" id="KW-1133">Transmembrane helix</keyword>
<feature type="transmembrane region" description="Helical" evidence="4">
    <location>
        <begin position="272"/>
        <end position="291"/>
    </location>
</feature>
<keyword evidence="4" id="KW-0472">Membrane</keyword>
<feature type="transmembrane region" description="Helical" evidence="4">
    <location>
        <begin position="147"/>
        <end position="164"/>
    </location>
</feature>
<dbReference type="PRINTS" id="PR00038">
    <property type="entry name" value="HTHLUXR"/>
</dbReference>
<feature type="transmembrane region" description="Helical" evidence="4">
    <location>
        <begin position="12"/>
        <end position="34"/>
    </location>
</feature>
<comment type="caution">
    <text evidence="6">The sequence shown here is derived from an EMBL/GenBank/DDBJ whole genome shotgun (WGS) entry which is preliminary data.</text>
</comment>
<gene>
    <name evidence="6" type="ORF">D1639_06540</name>
</gene>
<dbReference type="SUPFAM" id="SSF46894">
    <property type="entry name" value="C-terminal effector domain of the bipartite response regulators"/>
    <property type="match status" value="1"/>
</dbReference>
<dbReference type="SMART" id="SM00421">
    <property type="entry name" value="HTH_LUXR"/>
    <property type="match status" value="1"/>
</dbReference>
<evidence type="ECO:0000256" key="3">
    <source>
        <dbReference type="ARBA" id="ARBA00023163"/>
    </source>
</evidence>
<dbReference type="PANTHER" id="PTHR44688">
    <property type="entry name" value="DNA-BINDING TRANSCRIPTIONAL ACTIVATOR DEVR_DOSR"/>
    <property type="match status" value="1"/>
</dbReference>
<reference evidence="6" key="1">
    <citation type="submission" date="2018-08" db="EMBL/GenBank/DDBJ databases">
        <title>Murine metabolic-syndrome-specific gut microbial biobank.</title>
        <authorList>
            <person name="Liu C."/>
        </authorList>
    </citation>
    <scope>NUCLEOTIDE SEQUENCE [LARGE SCALE GENOMIC DNA]</scope>
    <source>
        <strain evidence="6">Z82</strain>
    </source>
</reference>
<dbReference type="InterPro" id="IPR016032">
    <property type="entry name" value="Sig_transdc_resp-reg_C-effctor"/>
</dbReference>
<dbReference type="EMBL" id="QWKH01000041">
    <property type="protein sequence ID" value="NBI34692.1"/>
    <property type="molecule type" value="Genomic_DNA"/>
</dbReference>
<evidence type="ECO:0000256" key="4">
    <source>
        <dbReference type="SAM" id="Phobius"/>
    </source>
</evidence>
<evidence type="ECO:0000259" key="5">
    <source>
        <dbReference type="PROSITE" id="PS50043"/>
    </source>
</evidence>
<dbReference type="Gene3D" id="1.10.10.10">
    <property type="entry name" value="Winged helix-like DNA-binding domain superfamily/Winged helix DNA-binding domain"/>
    <property type="match status" value="1"/>
</dbReference>
<protein>
    <submittedName>
        <fullName evidence="6">LuxR family transcriptional regulator</fullName>
    </submittedName>
</protein>
<dbReference type="AlphaFoldDB" id="A0A7C9NUS9"/>
<dbReference type="GO" id="GO:0006355">
    <property type="term" value="P:regulation of DNA-templated transcription"/>
    <property type="evidence" value="ECO:0007669"/>
    <property type="project" value="InterPro"/>
</dbReference>
<dbReference type="InterPro" id="IPR036388">
    <property type="entry name" value="WH-like_DNA-bd_sf"/>
</dbReference>
<feature type="transmembrane region" description="Helical" evidence="4">
    <location>
        <begin position="247"/>
        <end position="265"/>
    </location>
</feature>
<feature type="transmembrane region" description="Helical" evidence="4">
    <location>
        <begin position="54"/>
        <end position="74"/>
    </location>
</feature>
<evidence type="ECO:0000256" key="2">
    <source>
        <dbReference type="ARBA" id="ARBA00023125"/>
    </source>
</evidence>
<name>A0A7C9NUS9_9BACT</name>
<dbReference type="PANTHER" id="PTHR44688:SF16">
    <property type="entry name" value="DNA-BINDING TRANSCRIPTIONAL ACTIVATOR DEVR_DOSR"/>
    <property type="match status" value="1"/>
</dbReference>
<evidence type="ECO:0000256" key="1">
    <source>
        <dbReference type="ARBA" id="ARBA00023015"/>
    </source>
</evidence>
<keyword evidence="2" id="KW-0238">DNA-binding</keyword>
<dbReference type="GO" id="GO:0003677">
    <property type="term" value="F:DNA binding"/>
    <property type="evidence" value="ECO:0007669"/>
    <property type="project" value="UniProtKB-KW"/>
</dbReference>
<feature type="domain" description="HTH luxR-type" evidence="5">
    <location>
        <begin position="423"/>
        <end position="486"/>
    </location>
</feature>
<feature type="transmembrane region" description="Helical" evidence="4">
    <location>
        <begin position="334"/>
        <end position="354"/>
    </location>
</feature>
<feature type="transmembrane region" description="Helical" evidence="4">
    <location>
        <begin position="114"/>
        <end position="135"/>
    </location>
</feature>
<organism evidence="6">
    <name type="scientific">Muribaculaceae bacterium Z82</name>
    <dbReference type="NCBI Taxonomy" id="2304548"/>
    <lineage>
        <taxon>Bacteria</taxon>
        <taxon>Pseudomonadati</taxon>
        <taxon>Bacteroidota</taxon>
        <taxon>Bacteroidia</taxon>
        <taxon>Bacteroidales</taxon>
        <taxon>Muribaculaceae</taxon>
    </lineage>
</organism>
<dbReference type="Pfam" id="PF00196">
    <property type="entry name" value="GerE"/>
    <property type="match status" value="1"/>
</dbReference>
<evidence type="ECO:0000313" key="6">
    <source>
        <dbReference type="EMBL" id="NBI34692.1"/>
    </source>
</evidence>
<feature type="transmembrane region" description="Helical" evidence="4">
    <location>
        <begin position="170"/>
        <end position="190"/>
    </location>
</feature>
<dbReference type="PROSITE" id="PS50043">
    <property type="entry name" value="HTH_LUXR_2"/>
    <property type="match status" value="1"/>
</dbReference>
<accession>A0A7C9NUS9</accession>
<dbReference type="InterPro" id="IPR000792">
    <property type="entry name" value="Tscrpt_reg_LuxR_C"/>
</dbReference>